<dbReference type="Proteomes" id="UP000256269">
    <property type="component" value="Unassembled WGS sequence"/>
</dbReference>
<reference evidence="1 2" key="1">
    <citation type="submission" date="2018-08" db="EMBL/GenBank/DDBJ databases">
        <title>Genomic Encyclopedia of Archaeal and Bacterial Type Strains, Phase II (KMG-II): from individual species to whole genera.</title>
        <authorList>
            <person name="Goeker M."/>
        </authorList>
    </citation>
    <scope>NUCLEOTIDE SEQUENCE [LARGE SCALE GENOMIC DNA]</scope>
    <source>
        <strain evidence="1 2">DSM 45791</strain>
    </source>
</reference>
<accession>A0A3E0G884</accession>
<dbReference type="AlphaFoldDB" id="A0A3E0G884"/>
<organism evidence="1 2">
    <name type="scientific">Kutzneria buriramensis</name>
    <dbReference type="NCBI Taxonomy" id="1045776"/>
    <lineage>
        <taxon>Bacteria</taxon>
        <taxon>Bacillati</taxon>
        <taxon>Actinomycetota</taxon>
        <taxon>Actinomycetes</taxon>
        <taxon>Pseudonocardiales</taxon>
        <taxon>Pseudonocardiaceae</taxon>
        <taxon>Kutzneria</taxon>
    </lineage>
</organism>
<gene>
    <name evidence="1" type="ORF">BCF44_13851</name>
</gene>
<name>A0A3E0G884_9PSEU</name>
<comment type="caution">
    <text evidence="1">The sequence shown here is derived from an EMBL/GenBank/DDBJ whole genome shotgun (WGS) entry which is preliminary data.</text>
</comment>
<evidence type="ECO:0000313" key="2">
    <source>
        <dbReference type="Proteomes" id="UP000256269"/>
    </source>
</evidence>
<dbReference type="EMBL" id="QUNO01000038">
    <property type="protein sequence ID" value="REH18064.1"/>
    <property type="molecule type" value="Genomic_DNA"/>
</dbReference>
<proteinExistence type="predicted"/>
<evidence type="ECO:0000313" key="1">
    <source>
        <dbReference type="EMBL" id="REH18064.1"/>
    </source>
</evidence>
<protein>
    <submittedName>
        <fullName evidence="1">Uncharacterized protein</fullName>
    </submittedName>
</protein>
<dbReference type="RefSeq" id="WP_147329065.1">
    <property type="nucleotide sequence ID" value="NZ_CP144378.1"/>
</dbReference>
<keyword evidence="2" id="KW-1185">Reference proteome</keyword>
<sequence length="138" mass="15340">MIPVPMQQSTPLYQASTVECVWARTALNRAFCAPVAIDSWQLPHGMAVLPGLIGHPDAKGEISSFTVLLRTWLVAHPFGTLPVQCERQGIARSTAESFAAAVDAGHVDVQRDDEVGRWCQQWAQRHGVYMVPDWRTWS</sequence>